<evidence type="ECO:0000313" key="2">
    <source>
        <dbReference type="Proteomes" id="UP000319502"/>
    </source>
</evidence>
<dbReference type="OrthoDB" id="8566416at2"/>
<dbReference type="EMBL" id="VMNK01000014">
    <property type="protein sequence ID" value="TVO53847.1"/>
    <property type="molecule type" value="Genomic_DNA"/>
</dbReference>
<reference evidence="1 2" key="1">
    <citation type="submission" date="2019-07" db="EMBL/GenBank/DDBJ databases">
        <title>The pathways for chlorine oxyanion respiration interact through the shared metabolite chlorate.</title>
        <authorList>
            <person name="Barnum T.P."/>
            <person name="Cheng Y."/>
            <person name="Hill K.A."/>
            <person name="Lucas L.N."/>
            <person name="Carlson H.K."/>
            <person name="Coates J.D."/>
        </authorList>
    </citation>
    <scope>NUCLEOTIDE SEQUENCE [LARGE SCALE GENOMIC DNA]</scope>
    <source>
        <strain evidence="1 2">SFB-3</strain>
    </source>
</reference>
<sequence>MGALTNYAEDETIKHIFRTGSFTKPSGLHVGLFTAAPGEAGGGTEVTGGSYARVASAPSDANWAATVGGNGTTSNAGALTFPAPSANWGSVTHWGIFDAATGGNLLVYAALTTPKTINNGDAAPSFGVGALTFQIDN</sequence>
<keyword evidence="2" id="KW-1185">Reference proteome</keyword>
<evidence type="ECO:0000313" key="1">
    <source>
        <dbReference type="EMBL" id="TVO53847.1"/>
    </source>
</evidence>
<dbReference type="Pfam" id="PF23140">
    <property type="entry name" value="Gp80"/>
    <property type="match status" value="1"/>
</dbReference>
<proteinExistence type="predicted"/>
<dbReference type="RefSeq" id="WP_144310136.1">
    <property type="nucleotide sequence ID" value="NZ_VMNK01000014.1"/>
</dbReference>
<name>A0A557QLR7_9RHOO</name>
<dbReference type="InterPro" id="IPR056908">
    <property type="entry name" value="Gp80-like"/>
</dbReference>
<accession>A0A557QLR7</accession>
<organism evidence="1 2">
    <name type="scientific">Denitromonas halophila</name>
    <dbReference type="NCBI Taxonomy" id="1629404"/>
    <lineage>
        <taxon>Bacteria</taxon>
        <taxon>Pseudomonadati</taxon>
        <taxon>Pseudomonadota</taxon>
        <taxon>Betaproteobacteria</taxon>
        <taxon>Rhodocyclales</taxon>
        <taxon>Zoogloeaceae</taxon>
        <taxon>Denitromonas</taxon>
    </lineage>
</organism>
<protein>
    <submittedName>
        <fullName evidence="1">Uncharacterized protein</fullName>
    </submittedName>
</protein>
<dbReference type="Proteomes" id="UP000319502">
    <property type="component" value="Unassembled WGS sequence"/>
</dbReference>
<dbReference type="AlphaFoldDB" id="A0A557QLR7"/>
<comment type="caution">
    <text evidence="1">The sequence shown here is derived from an EMBL/GenBank/DDBJ whole genome shotgun (WGS) entry which is preliminary data.</text>
</comment>
<gene>
    <name evidence="1" type="ORF">FHP91_13700</name>
</gene>